<evidence type="ECO:0000256" key="1">
    <source>
        <dbReference type="ARBA" id="ARBA00007169"/>
    </source>
</evidence>
<dbReference type="PANTHER" id="PTHR11487">
    <property type="entry name" value="THIOESTERASE"/>
    <property type="match status" value="1"/>
</dbReference>
<comment type="caution">
    <text evidence="5">The sequence shown here is derived from an EMBL/GenBank/DDBJ whole genome shotgun (WGS) entry which is preliminary data.</text>
</comment>
<dbReference type="GO" id="GO:0008610">
    <property type="term" value="P:lipid biosynthetic process"/>
    <property type="evidence" value="ECO:0007669"/>
    <property type="project" value="TreeGrafter"/>
</dbReference>
<gene>
    <name evidence="5" type="ORF">HGB38_28690</name>
</gene>
<organism evidence="5 6">
    <name type="scientific">Nocardia gamkensis</name>
    <dbReference type="NCBI Taxonomy" id="352869"/>
    <lineage>
        <taxon>Bacteria</taxon>
        <taxon>Bacillati</taxon>
        <taxon>Actinomycetota</taxon>
        <taxon>Actinomycetes</taxon>
        <taxon>Mycobacteriales</taxon>
        <taxon>Nocardiaceae</taxon>
        <taxon>Nocardia</taxon>
    </lineage>
</organism>
<dbReference type="Proteomes" id="UP000540698">
    <property type="component" value="Unassembled WGS sequence"/>
</dbReference>
<proteinExistence type="inferred from homology"/>
<dbReference type="Gene3D" id="3.40.50.1820">
    <property type="entry name" value="alpha/beta hydrolase"/>
    <property type="match status" value="1"/>
</dbReference>
<dbReference type="AlphaFoldDB" id="A0A7X6R696"/>
<evidence type="ECO:0000256" key="3">
    <source>
        <dbReference type="ARBA" id="ARBA00024293"/>
    </source>
</evidence>
<sequence length="252" mass="27744">MQHKPGWIRKFHKPDSPERLPLLIFPHAGAGASAYRTLSKAFSAHYDVIIFQYPGRQDRAAEPALTSLQDIAAGAFAEFRMSPYNRDVPIVAFGHSMGALVSFEFVGLALAAGIDVRQLTISAAVAPSRAEYRKPTPEDDDELLDHLIMLEGISSDVLASREIMRLSLPAIKADHKASEAYRCPETVRVATRIHAMGGDRDPIVSMADLHGWHRHGDDVEVTMFEGGHFYLNNHVEAIAELLARQAHPAAAF</sequence>
<comment type="catalytic activity">
    <reaction evidence="3">
        <text>a fatty acyl-CoA + H2O = a fatty acid + CoA + H(+)</text>
        <dbReference type="Rhea" id="RHEA:16781"/>
        <dbReference type="ChEBI" id="CHEBI:15377"/>
        <dbReference type="ChEBI" id="CHEBI:15378"/>
        <dbReference type="ChEBI" id="CHEBI:28868"/>
        <dbReference type="ChEBI" id="CHEBI:57287"/>
        <dbReference type="ChEBI" id="CHEBI:77636"/>
    </reaction>
</comment>
<dbReference type="SUPFAM" id="SSF53474">
    <property type="entry name" value="alpha/beta-Hydrolases"/>
    <property type="match status" value="1"/>
</dbReference>
<evidence type="ECO:0000313" key="5">
    <source>
        <dbReference type="EMBL" id="NKY30161.1"/>
    </source>
</evidence>
<feature type="domain" description="Thioesterase" evidence="4">
    <location>
        <begin position="21"/>
        <end position="244"/>
    </location>
</feature>
<name>A0A7X6R696_9NOCA</name>
<dbReference type="InterPro" id="IPR029058">
    <property type="entry name" value="AB_hydrolase_fold"/>
</dbReference>
<reference evidence="5 6" key="1">
    <citation type="submission" date="2020-04" db="EMBL/GenBank/DDBJ databases">
        <title>MicrobeNet Type strains.</title>
        <authorList>
            <person name="Nicholson A.C."/>
        </authorList>
    </citation>
    <scope>NUCLEOTIDE SEQUENCE [LARGE SCALE GENOMIC DNA]</scope>
    <source>
        <strain evidence="5 6">DSM 44956</strain>
    </source>
</reference>
<dbReference type="Pfam" id="PF00975">
    <property type="entry name" value="Thioesterase"/>
    <property type="match status" value="1"/>
</dbReference>
<dbReference type="InterPro" id="IPR012223">
    <property type="entry name" value="TEII"/>
</dbReference>
<protein>
    <recommendedName>
        <fullName evidence="2">Thioesterase TesA</fullName>
    </recommendedName>
</protein>
<comment type="similarity">
    <text evidence="1">Belongs to the thioesterase family.</text>
</comment>
<keyword evidence="6" id="KW-1185">Reference proteome</keyword>
<dbReference type="InterPro" id="IPR001031">
    <property type="entry name" value="Thioesterase"/>
</dbReference>
<dbReference type="RefSeq" id="WP_062971884.1">
    <property type="nucleotide sequence ID" value="NZ_JAAXOS010000016.1"/>
</dbReference>
<evidence type="ECO:0000313" key="6">
    <source>
        <dbReference type="Proteomes" id="UP000540698"/>
    </source>
</evidence>
<evidence type="ECO:0000256" key="2">
    <source>
        <dbReference type="ARBA" id="ARBA00015007"/>
    </source>
</evidence>
<dbReference type="EMBL" id="JAAXOS010000016">
    <property type="protein sequence ID" value="NKY30161.1"/>
    <property type="molecule type" value="Genomic_DNA"/>
</dbReference>
<accession>A0A7X6R696</accession>
<evidence type="ECO:0000259" key="4">
    <source>
        <dbReference type="Pfam" id="PF00975"/>
    </source>
</evidence>
<dbReference type="PANTHER" id="PTHR11487:SF0">
    <property type="entry name" value="S-ACYL FATTY ACID SYNTHASE THIOESTERASE, MEDIUM CHAIN"/>
    <property type="match status" value="1"/>
</dbReference>